<keyword evidence="1" id="KW-0732">Signal</keyword>
<comment type="caution">
    <text evidence="2">The sequence shown here is derived from an EMBL/GenBank/DDBJ whole genome shotgun (WGS) entry which is preliminary data.</text>
</comment>
<evidence type="ECO:0000313" key="3">
    <source>
        <dbReference type="Proteomes" id="UP001319080"/>
    </source>
</evidence>
<evidence type="ECO:0000256" key="1">
    <source>
        <dbReference type="SAM" id="SignalP"/>
    </source>
</evidence>
<gene>
    <name evidence="2" type="ORF">KK062_24035</name>
</gene>
<reference evidence="2 3" key="1">
    <citation type="submission" date="2021-05" db="EMBL/GenBank/DDBJ databases">
        <title>A Polyphasic approach of four new species of the genus Ohtaekwangia: Ohtaekwangia histidinii sp. nov., Ohtaekwangia cretensis sp. nov., Ohtaekwangia indiensis sp. nov., Ohtaekwangia reichenbachii sp. nov. from diverse environment.</title>
        <authorList>
            <person name="Octaviana S."/>
        </authorList>
    </citation>
    <scope>NUCLEOTIDE SEQUENCE [LARGE SCALE GENOMIC DNA]</scope>
    <source>
        <strain evidence="2 3">PWU5</strain>
    </source>
</reference>
<dbReference type="RefSeq" id="WP_254086909.1">
    <property type="nucleotide sequence ID" value="NZ_JAHESE010000032.1"/>
</dbReference>
<proteinExistence type="predicted"/>
<evidence type="ECO:0000313" key="2">
    <source>
        <dbReference type="EMBL" id="MBT1711334.1"/>
    </source>
</evidence>
<dbReference type="AlphaFoldDB" id="A0AAP2E464"/>
<feature type="chain" id="PRO_5042916318" evidence="1">
    <location>
        <begin position="21"/>
        <end position="246"/>
    </location>
</feature>
<sequence>MKHIIIFLAGALLLPLGSYAQTTLQRSFPIQAGQTIALEFDHPRLIKVSTWEKNEVAIQGTVSINHGEHDDAFILEQKTNGKILTIRNEIRDLNKLPRLYTIVQGGQTITFNTKDDLRKYQAEHPGKFERMSEGVDIEIVLEIKVPREIPTQVTSVYGMVEVRSFQGPISVSSTYGGVDAAVTEKTTGQIKAETNYGEIFSNLDTKLTCNPNDPEAFHLLVAGNAGSGPTYSFQSRYGNVYLRKAN</sequence>
<organism evidence="2 3">
    <name type="scientific">Dawidia cretensis</name>
    <dbReference type="NCBI Taxonomy" id="2782350"/>
    <lineage>
        <taxon>Bacteria</taxon>
        <taxon>Pseudomonadati</taxon>
        <taxon>Bacteroidota</taxon>
        <taxon>Cytophagia</taxon>
        <taxon>Cytophagales</taxon>
        <taxon>Chryseotaleaceae</taxon>
        <taxon>Dawidia</taxon>
    </lineage>
</organism>
<name>A0AAP2E464_9BACT</name>
<feature type="signal peptide" evidence="1">
    <location>
        <begin position="1"/>
        <end position="20"/>
    </location>
</feature>
<protein>
    <submittedName>
        <fullName evidence="2">Uncharacterized protein</fullName>
    </submittedName>
</protein>
<keyword evidence="3" id="KW-1185">Reference proteome</keyword>
<accession>A0AAP2E464</accession>
<dbReference type="EMBL" id="JAHESE010000032">
    <property type="protein sequence ID" value="MBT1711334.1"/>
    <property type="molecule type" value="Genomic_DNA"/>
</dbReference>
<dbReference type="Proteomes" id="UP001319080">
    <property type="component" value="Unassembled WGS sequence"/>
</dbReference>